<sequence length="457" mass="53510">MELNLLTAISPIDGRYFKLTKSLRYIFSEFSFLKYRLQVEILWFKKIISMHKILKIQNIENEDILFIDDILKNFTIKDAMYIKKIEKKINHDVKALEYFLKNKFSQSKKLSLISELIHFSCTSEDINNVAYALMIKDARDQILLPLWSEIIDFLKKYSIQYKNNSLLSMTHGQPATPSTMGKEILNFYYRIKRQFFKLKEIEILAKFNGTTGNYNAHLIAYPNVNWHIISKEFITSLNLVWNPCTTQIEPHDYIAELFSCISLFNTILIDFNRDIWGYISLNYFKQISVDHEIGSSIMPHKINPIDFENSEGNLGLSNAIMNHMINKLPISRWQRDLSDSTVLRNIGVALSYSIIAYNSILNGLKKLKINTYQLLKNLNNNWSILAEAIQTVMRRYNINNSYEQLKKFTRGKEINKVDIHQFISNLNIPEIEKERLKKITPINYIGSAVQIIDEETK</sequence>
<reference evidence="17 18" key="1">
    <citation type="submission" date="2018-12" db="EMBL/GenBank/DDBJ databases">
        <authorList>
            <person name="Chong R.A."/>
        </authorList>
    </citation>
    <scope>NUCLEOTIDE SEQUENCE [LARGE SCALE GENOMIC DNA]</scope>
    <source>
        <strain evidence="17 18">Ahe</strain>
    </source>
</reference>
<dbReference type="InterPro" id="IPR013539">
    <property type="entry name" value="PurB_C"/>
</dbReference>
<evidence type="ECO:0000256" key="2">
    <source>
        <dbReference type="ARBA" id="ARBA00004734"/>
    </source>
</evidence>
<dbReference type="EC" id="4.3.2.2" evidence="5 13"/>
<dbReference type="InterPro" id="IPR047136">
    <property type="entry name" value="PurB_bact"/>
</dbReference>
<evidence type="ECO:0000256" key="6">
    <source>
        <dbReference type="ARBA" id="ARBA00017058"/>
    </source>
</evidence>
<evidence type="ECO:0000256" key="3">
    <source>
        <dbReference type="ARBA" id="ARBA00008273"/>
    </source>
</evidence>
<dbReference type="Gene3D" id="1.10.275.10">
    <property type="entry name" value="Fumarase/aspartase (N-terminal domain)"/>
    <property type="match status" value="1"/>
</dbReference>
<comment type="similarity">
    <text evidence="3 14">Belongs to the lyase 1 family. Adenylosuccinate lyase subfamily.</text>
</comment>
<comment type="subunit">
    <text evidence="4">Homotetramer. Residues from neighboring subunits contribute catalytic and substrate-binding residues to each active site.</text>
</comment>
<dbReference type="NCBIfam" id="NF006764">
    <property type="entry name" value="PRK09285.1"/>
    <property type="match status" value="1"/>
</dbReference>
<dbReference type="PANTHER" id="PTHR43411:SF1">
    <property type="entry name" value="ADENYLOSUCCINATE LYASE"/>
    <property type="match status" value="1"/>
</dbReference>
<dbReference type="Proteomes" id="UP000298759">
    <property type="component" value="Chromosome"/>
</dbReference>
<dbReference type="GO" id="GO:0006189">
    <property type="term" value="P:'de novo' IMP biosynthetic process"/>
    <property type="evidence" value="ECO:0007669"/>
    <property type="project" value="UniProtKB-UniPathway"/>
</dbReference>
<evidence type="ECO:0000313" key="17">
    <source>
        <dbReference type="EMBL" id="QCI17084.1"/>
    </source>
</evidence>
<feature type="domain" description="Fumarate lyase N-terminal" evidence="15">
    <location>
        <begin position="15"/>
        <end position="312"/>
    </location>
</feature>
<evidence type="ECO:0000256" key="5">
    <source>
        <dbReference type="ARBA" id="ARBA00012339"/>
    </source>
</evidence>
<dbReference type="InterPro" id="IPR008948">
    <property type="entry name" value="L-Aspartase-like"/>
</dbReference>
<dbReference type="InterPro" id="IPR004769">
    <property type="entry name" value="Pur_lyase"/>
</dbReference>
<keyword evidence="7 14" id="KW-0658">Purine biosynthesis</keyword>
<dbReference type="InterPro" id="IPR000362">
    <property type="entry name" value="Fumarate_lyase_fam"/>
</dbReference>
<dbReference type="Pfam" id="PF00206">
    <property type="entry name" value="Lyase_1"/>
    <property type="match status" value="1"/>
</dbReference>
<evidence type="ECO:0000313" key="18">
    <source>
        <dbReference type="Proteomes" id="UP000298759"/>
    </source>
</evidence>
<dbReference type="GO" id="GO:0044208">
    <property type="term" value="P:'de novo' AMP biosynthetic process"/>
    <property type="evidence" value="ECO:0007669"/>
    <property type="project" value="UniProtKB-UniPathway"/>
</dbReference>
<evidence type="ECO:0000256" key="11">
    <source>
        <dbReference type="ARBA" id="ARBA00030717"/>
    </source>
</evidence>
<dbReference type="Pfam" id="PF08328">
    <property type="entry name" value="ASL_C"/>
    <property type="match status" value="1"/>
</dbReference>
<evidence type="ECO:0000256" key="7">
    <source>
        <dbReference type="ARBA" id="ARBA00022755"/>
    </source>
</evidence>
<dbReference type="Gene3D" id="1.10.40.30">
    <property type="entry name" value="Fumarase/aspartase (C-terminal domain)"/>
    <property type="match status" value="1"/>
</dbReference>
<dbReference type="InterPro" id="IPR024083">
    <property type="entry name" value="Fumarase/histidase_N"/>
</dbReference>
<evidence type="ECO:0000256" key="4">
    <source>
        <dbReference type="ARBA" id="ARBA00011668"/>
    </source>
</evidence>
<dbReference type="PRINTS" id="PR00149">
    <property type="entry name" value="FUMRATELYASE"/>
</dbReference>
<dbReference type="SUPFAM" id="SSF48557">
    <property type="entry name" value="L-aspartase-like"/>
    <property type="match status" value="1"/>
</dbReference>
<dbReference type="PANTHER" id="PTHR43411">
    <property type="entry name" value="ADENYLOSUCCINATE LYASE"/>
    <property type="match status" value="1"/>
</dbReference>
<proteinExistence type="inferred from homology"/>
<dbReference type="CDD" id="cd01598">
    <property type="entry name" value="PurB"/>
    <property type="match status" value="1"/>
</dbReference>
<name>A0A4D6XPZ3_9GAMM</name>
<evidence type="ECO:0000256" key="13">
    <source>
        <dbReference type="NCBIfam" id="TIGR00928"/>
    </source>
</evidence>
<dbReference type="UniPathway" id="UPA00075">
    <property type="reaction ID" value="UER00336"/>
</dbReference>
<dbReference type="GO" id="GO:0070626">
    <property type="term" value="F:(S)-2-(5-amino-1-(5-phospho-D-ribosyl)imidazole-4-carboxamido) succinate lyase (fumarate-forming) activity"/>
    <property type="evidence" value="ECO:0007669"/>
    <property type="project" value="RHEA"/>
</dbReference>
<dbReference type="RefSeq" id="WP_158340017.1">
    <property type="nucleotide sequence ID" value="NZ_CP034894.1"/>
</dbReference>
<comment type="catalytic activity">
    <reaction evidence="9">
        <text>(2S)-2-[5-amino-1-(5-phospho-beta-D-ribosyl)imidazole-4-carboxamido]succinate = 5-amino-1-(5-phospho-beta-D-ribosyl)imidazole-4-carboxamide + fumarate</text>
        <dbReference type="Rhea" id="RHEA:23920"/>
        <dbReference type="ChEBI" id="CHEBI:29806"/>
        <dbReference type="ChEBI" id="CHEBI:58443"/>
        <dbReference type="ChEBI" id="CHEBI:58475"/>
        <dbReference type="EC" id="4.3.2.2"/>
    </reaction>
    <physiologicalReaction direction="left-to-right" evidence="9">
        <dbReference type="Rhea" id="RHEA:23921"/>
    </physiologicalReaction>
</comment>
<dbReference type="OrthoDB" id="9768878at2"/>
<dbReference type="InterPro" id="IPR022761">
    <property type="entry name" value="Fumarate_lyase_N"/>
</dbReference>
<evidence type="ECO:0000256" key="8">
    <source>
        <dbReference type="ARBA" id="ARBA00023239"/>
    </source>
</evidence>
<feature type="domain" description="Adenylosuccinate lyase PurB C-terminal" evidence="16">
    <location>
        <begin position="331"/>
        <end position="445"/>
    </location>
</feature>
<dbReference type="NCBIfam" id="TIGR00928">
    <property type="entry name" value="purB"/>
    <property type="match status" value="1"/>
</dbReference>
<accession>A0A4D6XPZ3</accession>
<keyword evidence="8 14" id="KW-0456">Lyase</keyword>
<dbReference type="PROSITE" id="PS00163">
    <property type="entry name" value="FUMARATE_LYASES"/>
    <property type="match status" value="1"/>
</dbReference>
<evidence type="ECO:0000256" key="14">
    <source>
        <dbReference type="RuleBase" id="RU361172"/>
    </source>
</evidence>
<organism evidence="17 18">
    <name type="scientific">Buchnera aphidicola</name>
    <name type="common">Aphis helianthi</name>
    <dbReference type="NCBI Taxonomy" id="2315802"/>
    <lineage>
        <taxon>Bacteria</taxon>
        <taxon>Pseudomonadati</taxon>
        <taxon>Pseudomonadota</taxon>
        <taxon>Gammaproteobacteria</taxon>
        <taxon>Enterobacterales</taxon>
        <taxon>Erwiniaceae</taxon>
        <taxon>Buchnera</taxon>
    </lineage>
</organism>
<dbReference type="UniPathway" id="UPA00074">
    <property type="reaction ID" value="UER00132"/>
</dbReference>
<evidence type="ECO:0000256" key="1">
    <source>
        <dbReference type="ARBA" id="ARBA00004706"/>
    </source>
</evidence>
<comment type="function">
    <text evidence="10">Catalyzes two reactions in de novo purine nucleotide biosynthesis. Catalyzes the breakdown of 5-aminoimidazole- (N-succinylocarboxamide) ribotide (SAICAR or 2-[5-amino-1-(5-phospho-beta-D-ribosyl)imidazole-4-carboxamido]succinate) to 5-aminoimidazole-4-carboxamide ribotide (AICAR or 5-amino-1-(5-phospho-beta-D-ribosyl)imidazole-4-carboxamide) and fumarate, and of adenylosuccinate (ADS or N(6)-(1,2-dicarboxyethyl)-AMP) to adenosine monophosphate (AMP) and fumarate.</text>
</comment>
<gene>
    <name evidence="17" type="ORF">D9V62_01340</name>
</gene>
<evidence type="ECO:0000259" key="16">
    <source>
        <dbReference type="Pfam" id="PF08328"/>
    </source>
</evidence>
<dbReference type="FunFam" id="1.20.200.10:FF:000004">
    <property type="entry name" value="Adenylosuccinate lyase"/>
    <property type="match status" value="1"/>
</dbReference>
<reference evidence="17 18" key="2">
    <citation type="submission" date="2019-05" db="EMBL/GenBank/DDBJ databases">
        <title>Genome evolution of the obligate endosymbiont Buchnera aphidicola.</title>
        <authorList>
            <person name="Moran N.A."/>
        </authorList>
    </citation>
    <scope>NUCLEOTIDE SEQUENCE [LARGE SCALE GENOMIC DNA]</scope>
    <source>
        <strain evidence="17 18">Ahe</strain>
    </source>
</reference>
<dbReference type="EMBL" id="CP034894">
    <property type="protein sequence ID" value="QCI17084.1"/>
    <property type="molecule type" value="Genomic_DNA"/>
</dbReference>
<comment type="pathway">
    <text evidence="2 14">Purine metabolism; AMP biosynthesis via de novo pathway; AMP from IMP: step 2/2.</text>
</comment>
<evidence type="ECO:0000256" key="9">
    <source>
        <dbReference type="ARBA" id="ARBA00024477"/>
    </source>
</evidence>
<dbReference type="GO" id="GO:0004018">
    <property type="term" value="F:N6-(1,2-dicarboxyethyl)AMP AMP-lyase (fumarate-forming) activity"/>
    <property type="evidence" value="ECO:0007669"/>
    <property type="project" value="UniProtKB-UniRule"/>
</dbReference>
<dbReference type="GO" id="GO:0005829">
    <property type="term" value="C:cytosol"/>
    <property type="evidence" value="ECO:0007669"/>
    <property type="project" value="TreeGrafter"/>
</dbReference>
<comment type="pathway">
    <text evidence="1 14">Purine metabolism; IMP biosynthesis via de novo pathway; 5-amino-1-(5-phospho-D-ribosyl)imidazole-4-carboxamide from 5-amino-1-(5-phospho-D-ribosyl)imidazole-4-carboxylate: step 2/2.</text>
</comment>
<evidence type="ECO:0000256" key="12">
    <source>
        <dbReference type="ARBA" id="ARBA00049115"/>
    </source>
</evidence>
<evidence type="ECO:0000256" key="10">
    <source>
        <dbReference type="ARBA" id="ARBA00025012"/>
    </source>
</evidence>
<dbReference type="AlphaFoldDB" id="A0A4D6XPZ3"/>
<protein>
    <recommendedName>
        <fullName evidence="6 13">Adenylosuccinate lyase</fullName>
        <shortName evidence="14">ASL</shortName>
        <ecNumber evidence="5 13">4.3.2.2</ecNumber>
    </recommendedName>
    <alternativeName>
        <fullName evidence="11 14">Adenylosuccinase</fullName>
    </alternativeName>
</protein>
<evidence type="ECO:0000259" key="15">
    <source>
        <dbReference type="Pfam" id="PF00206"/>
    </source>
</evidence>
<dbReference type="InterPro" id="IPR020557">
    <property type="entry name" value="Fumarate_lyase_CS"/>
</dbReference>
<comment type="catalytic activity">
    <reaction evidence="12">
        <text>N(6)-(1,2-dicarboxyethyl)-AMP = fumarate + AMP</text>
        <dbReference type="Rhea" id="RHEA:16853"/>
        <dbReference type="ChEBI" id="CHEBI:29806"/>
        <dbReference type="ChEBI" id="CHEBI:57567"/>
        <dbReference type="ChEBI" id="CHEBI:456215"/>
        <dbReference type="EC" id="4.3.2.2"/>
    </reaction>
    <physiologicalReaction direction="left-to-right" evidence="12">
        <dbReference type="Rhea" id="RHEA:16854"/>
    </physiologicalReaction>
</comment>
<dbReference type="Gene3D" id="1.20.200.10">
    <property type="entry name" value="Fumarase/aspartase (Central domain)"/>
    <property type="match status" value="1"/>
</dbReference>